<keyword evidence="14" id="KW-1185">Reference proteome</keyword>
<dbReference type="HAMAP" id="MF_00097">
    <property type="entry name" value="TMP_synthase"/>
    <property type="match status" value="1"/>
</dbReference>
<dbReference type="Proteomes" id="UP000315540">
    <property type="component" value="Unassembled WGS sequence"/>
</dbReference>
<comment type="function">
    <text evidence="9">Condenses 4-methyl-5-(beta-hydroxyethyl)thiazole monophosphate (THZ-P) and 2-methyl-4-amino-5-hydroxymethyl pyrimidine pyrophosphate (HMP-PP) to form thiamine monophosphate (TMP).</text>
</comment>
<comment type="similarity">
    <text evidence="9 10">Belongs to the thiamine-phosphate synthase family.</text>
</comment>
<organism evidence="13 14">
    <name type="scientific">Aquimarina algicola</name>
    <dbReference type="NCBI Taxonomy" id="2589995"/>
    <lineage>
        <taxon>Bacteria</taxon>
        <taxon>Pseudomonadati</taxon>
        <taxon>Bacteroidota</taxon>
        <taxon>Flavobacteriia</taxon>
        <taxon>Flavobacteriales</taxon>
        <taxon>Flavobacteriaceae</taxon>
        <taxon>Aquimarina</taxon>
    </lineage>
</organism>
<sequence>MAKEKESKLTRSPKLLKSSLLSNERFSLQYISQGETPQEHLQNIKKVCEAGCKWVQLRIKEEDLATYIHTAIEARNICDAYQATFIVNDDVSVAKVAMADGVHLGKKDMCVEEARDILGDDYIIGGTANTAEDCAQHIRNGVDYIGLGPFRHTTTKKNLSPILGIEGYKKTIEKLKREVHRSVPIVAIGGITQNDIDSIFRLGFKGIAASGLLTHTSDLKQKIQDIKMLIMAYY</sequence>
<dbReference type="SUPFAM" id="SSF51391">
    <property type="entry name" value="Thiamin phosphate synthase"/>
    <property type="match status" value="1"/>
</dbReference>
<feature type="binding site" evidence="9">
    <location>
        <position position="190"/>
    </location>
    <ligand>
        <name>2-[(2R,5Z)-2-carboxy-4-methylthiazol-5(2H)-ylidene]ethyl phosphate</name>
        <dbReference type="ChEBI" id="CHEBI:62899"/>
    </ligand>
</feature>
<dbReference type="NCBIfam" id="NF000736">
    <property type="entry name" value="PRK00043.2-3"/>
    <property type="match status" value="1"/>
</dbReference>
<dbReference type="EC" id="2.5.1.3" evidence="9"/>
<evidence type="ECO:0000256" key="4">
    <source>
        <dbReference type="ARBA" id="ARBA00022842"/>
    </source>
</evidence>
<dbReference type="InterPro" id="IPR013785">
    <property type="entry name" value="Aldolase_TIM"/>
</dbReference>
<dbReference type="AlphaFoldDB" id="A0A504JA90"/>
<evidence type="ECO:0000313" key="13">
    <source>
        <dbReference type="EMBL" id="TPN87564.1"/>
    </source>
</evidence>
<comment type="catalytic activity">
    <reaction evidence="8 9 10">
        <text>2-[(2R,5Z)-2-carboxy-4-methylthiazol-5(2H)-ylidene]ethyl phosphate + 4-amino-2-methyl-5-(diphosphooxymethyl)pyrimidine + 2 H(+) = thiamine phosphate + CO2 + diphosphate</text>
        <dbReference type="Rhea" id="RHEA:47844"/>
        <dbReference type="ChEBI" id="CHEBI:15378"/>
        <dbReference type="ChEBI" id="CHEBI:16526"/>
        <dbReference type="ChEBI" id="CHEBI:33019"/>
        <dbReference type="ChEBI" id="CHEBI:37575"/>
        <dbReference type="ChEBI" id="CHEBI:57841"/>
        <dbReference type="ChEBI" id="CHEBI:62899"/>
        <dbReference type="EC" id="2.5.1.3"/>
    </reaction>
</comment>
<protein>
    <recommendedName>
        <fullName evidence="9">Thiamine-phosphate synthase</fullName>
        <shortName evidence="9">TP synthase</shortName>
        <shortName evidence="9">TPS</shortName>
        <ecNumber evidence="9">2.5.1.3</ecNumber>
    </recommendedName>
    <alternativeName>
        <fullName evidence="9">Thiamine-phosphate pyrophosphorylase</fullName>
        <shortName evidence="9">TMP pyrophosphorylase</shortName>
        <shortName evidence="9">TMP-PPase</shortName>
    </alternativeName>
</protein>
<dbReference type="GO" id="GO:0005737">
    <property type="term" value="C:cytoplasm"/>
    <property type="evidence" value="ECO:0007669"/>
    <property type="project" value="TreeGrafter"/>
</dbReference>
<evidence type="ECO:0000256" key="3">
    <source>
        <dbReference type="ARBA" id="ARBA00022723"/>
    </source>
</evidence>
<dbReference type="GO" id="GO:0009229">
    <property type="term" value="P:thiamine diphosphate biosynthetic process"/>
    <property type="evidence" value="ECO:0007669"/>
    <property type="project" value="UniProtKB-UniRule"/>
</dbReference>
<dbReference type="GO" id="GO:0000287">
    <property type="term" value="F:magnesium ion binding"/>
    <property type="evidence" value="ECO:0007669"/>
    <property type="project" value="UniProtKB-UniRule"/>
</dbReference>
<comment type="caution">
    <text evidence="9">Lacks conserved residue(s) required for the propagation of feature annotation.</text>
</comment>
<keyword evidence="4 9" id="KW-0460">Magnesium</keyword>
<dbReference type="EMBL" id="VFWZ01000002">
    <property type="protein sequence ID" value="TPN87564.1"/>
    <property type="molecule type" value="Genomic_DNA"/>
</dbReference>
<comment type="pathway">
    <text evidence="1 9 11">Cofactor biosynthesis; thiamine diphosphate biosynthesis; thiamine phosphate from 4-amino-2-methyl-5-diphosphomethylpyrimidine and 4-methyl-5-(2-phosphoethyl)-thiazole: step 1/1.</text>
</comment>
<dbReference type="RefSeq" id="WP_140592206.1">
    <property type="nucleotide sequence ID" value="NZ_VFWZ01000002.1"/>
</dbReference>
<dbReference type="GO" id="GO:0004789">
    <property type="term" value="F:thiamine-phosphate diphosphorylase activity"/>
    <property type="evidence" value="ECO:0007669"/>
    <property type="project" value="UniProtKB-UniRule"/>
</dbReference>
<evidence type="ECO:0000256" key="10">
    <source>
        <dbReference type="RuleBase" id="RU003826"/>
    </source>
</evidence>
<dbReference type="InterPro" id="IPR022998">
    <property type="entry name" value="ThiamineP_synth_TenI"/>
</dbReference>
<comment type="catalytic activity">
    <reaction evidence="7 9 10">
        <text>2-(2-carboxy-4-methylthiazol-5-yl)ethyl phosphate + 4-amino-2-methyl-5-(diphosphooxymethyl)pyrimidine + 2 H(+) = thiamine phosphate + CO2 + diphosphate</text>
        <dbReference type="Rhea" id="RHEA:47848"/>
        <dbReference type="ChEBI" id="CHEBI:15378"/>
        <dbReference type="ChEBI" id="CHEBI:16526"/>
        <dbReference type="ChEBI" id="CHEBI:33019"/>
        <dbReference type="ChEBI" id="CHEBI:37575"/>
        <dbReference type="ChEBI" id="CHEBI:57841"/>
        <dbReference type="ChEBI" id="CHEBI:62890"/>
        <dbReference type="EC" id="2.5.1.3"/>
    </reaction>
</comment>
<keyword evidence="5 9" id="KW-0784">Thiamine biosynthesis</keyword>
<dbReference type="UniPathway" id="UPA00060">
    <property type="reaction ID" value="UER00141"/>
</dbReference>
<accession>A0A504JA90</accession>
<dbReference type="GO" id="GO:0009228">
    <property type="term" value="P:thiamine biosynthetic process"/>
    <property type="evidence" value="ECO:0007669"/>
    <property type="project" value="UniProtKB-KW"/>
</dbReference>
<feature type="binding site" evidence="9">
    <location>
        <begin position="56"/>
        <end position="60"/>
    </location>
    <ligand>
        <name>4-amino-2-methyl-5-(diphosphooxymethyl)pyrimidine</name>
        <dbReference type="ChEBI" id="CHEBI:57841"/>
    </ligand>
</feature>
<comment type="cofactor">
    <cofactor evidence="9">
        <name>Mg(2+)</name>
        <dbReference type="ChEBI" id="CHEBI:18420"/>
    </cofactor>
    <text evidence="9">Binds 1 Mg(2+) ion per subunit.</text>
</comment>
<keyword evidence="2 9" id="KW-0808">Transferase</keyword>
<feature type="binding site" evidence="9">
    <location>
        <position position="88"/>
    </location>
    <ligand>
        <name>4-amino-2-methyl-5-(diphosphooxymethyl)pyrimidine</name>
        <dbReference type="ChEBI" id="CHEBI:57841"/>
    </ligand>
</feature>
<comment type="catalytic activity">
    <reaction evidence="6 9 10">
        <text>4-methyl-5-(2-phosphooxyethyl)-thiazole + 4-amino-2-methyl-5-(diphosphooxymethyl)pyrimidine + H(+) = thiamine phosphate + diphosphate</text>
        <dbReference type="Rhea" id="RHEA:22328"/>
        <dbReference type="ChEBI" id="CHEBI:15378"/>
        <dbReference type="ChEBI" id="CHEBI:33019"/>
        <dbReference type="ChEBI" id="CHEBI:37575"/>
        <dbReference type="ChEBI" id="CHEBI:57841"/>
        <dbReference type="ChEBI" id="CHEBI:58296"/>
        <dbReference type="EC" id="2.5.1.3"/>
    </reaction>
</comment>
<feature type="binding site" evidence="9">
    <location>
        <begin position="153"/>
        <end position="155"/>
    </location>
    <ligand>
        <name>2-[(2R,5Z)-2-carboxy-4-methylthiazol-5(2H)-ylidene]ethyl phosphate</name>
        <dbReference type="ChEBI" id="CHEBI:62899"/>
    </ligand>
</feature>
<dbReference type="InterPro" id="IPR036206">
    <property type="entry name" value="ThiamineP_synth_sf"/>
</dbReference>
<dbReference type="PANTHER" id="PTHR20857:SF15">
    <property type="entry name" value="THIAMINE-PHOSPHATE SYNTHASE"/>
    <property type="match status" value="1"/>
</dbReference>
<dbReference type="Gene3D" id="3.20.20.70">
    <property type="entry name" value="Aldolase class I"/>
    <property type="match status" value="1"/>
</dbReference>
<dbReference type="CDD" id="cd00564">
    <property type="entry name" value="TMP_TenI"/>
    <property type="match status" value="1"/>
</dbReference>
<gene>
    <name evidence="9" type="primary">thiE</name>
    <name evidence="13" type="ORF">FHK87_08255</name>
</gene>
<comment type="caution">
    <text evidence="13">The sequence shown here is derived from an EMBL/GenBank/DDBJ whole genome shotgun (WGS) entry which is preliminary data.</text>
</comment>
<dbReference type="InterPro" id="IPR034291">
    <property type="entry name" value="TMP_synthase"/>
</dbReference>
<evidence type="ECO:0000256" key="11">
    <source>
        <dbReference type="RuleBase" id="RU004253"/>
    </source>
</evidence>
<reference evidence="13 14" key="1">
    <citation type="submission" date="2019-06" db="EMBL/GenBank/DDBJ databases">
        <authorList>
            <person name="Meng X."/>
        </authorList>
    </citation>
    <scope>NUCLEOTIDE SEQUENCE [LARGE SCALE GENOMIC DNA]</scope>
    <source>
        <strain evidence="13 14">M625</strain>
    </source>
</reference>
<dbReference type="Pfam" id="PF02581">
    <property type="entry name" value="TMP-TENI"/>
    <property type="match status" value="1"/>
</dbReference>
<evidence type="ECO:0000256" key="8">
    <source>
        <dbReference type="ARBA" id="ARBA00047883"/>
    </source>
</evidence>
<evidence type="ECO:0000256" key="9">
    <source>
        <dbReference type="HAMAP-Rule" id="MF_00097"/>
    </source>
</evidence>
<keyword evidence="3 9" id="KW-0479">Metal-binding</keyword>
<dbReference type="PANTHER" id="PTHR20857">
    <property type="entry name" value="THIAMINE-PHOSPHATE PYROPHOSPHORYLASE"/>
    <property type="match status" value="1"/>
</dbReference>
<feature type="binding site" evidence="9">
    <location>
        <position position="89"/>
    </location>
    <ligand>
        <name>Mg(2+)</name>
        <dbReference type="ChEBI" id="CHEBI:18420"/>
    </ligand>
</feature>
<dbReference type="NCBIfam" id="TIGR00693">
    <property type="entry name" value="thiE"/>
    <property type="match status" value="1"/>
</dbReference>
<feature type="binding site" evidence="9">
    <location>
        <position position="108"/>
    </location>
    <ligand>
        <name>Mg(2+)</name>
        <dbReference type="ChEBI" id="CHEBI:18420"/>
    </ligand>
</feature>
<evidence type="ECO:0000256" key="6">
    <source>
        <dbReference type="ARBA" id="ARBA00047334"/>
    </source>
</evidence>
<evidence type="ECO:0000256" key="1">
    <source>
        <dbReference type="ARBA" id="ARBA00005165"/>
    </source>
</evidence>
<name>A0A504JA90_9FLAO</name>
<evidence type="ECO:0000256" key="7">
    <source>
        <dbReference type="ARBA" id="ARBA00047851"/>
    </source>
</evidence>
<evidence type="ECO:0000256" key="2">
    <source>
        <dbReference type="ARBA" id="ARBA00022679"/>
    </source>
</evidence>
<proteinExistence type="inferred from homology"/>
<feature type="binding site" evidence="9">
    <location>
        <position position="156"/>
    </location>
    <ligand>
        <name>4-amino-2-methyl-5-(diphosphooxymethyl)pyrimidine</name>
        <dbReference type="ChEBI" id="CHEBI:57841"/>
    </ligand>
</feature>
<feature type="domain" description="Thiamine phosphate synthase/TenI" evidence="12">
    <location>
        <begin position="36"/>
        <end position="209"/>
    </location>
</feature>
<evidence type="ECO:0000256" key="5">
    <source>
        <dbReference type="ARBA" id="ARBA00022977"/>
    </source>
</evidence>
<evidence type="ECO:0000313" key="14">
    <source>
        <dbReference type="Proteomes" id="UP000315540"/>
    </source>
</evidence>
<dbReference type="OrthoDB" id="9812206at2"/>
<feature type="binding site" evidence="9">
    <location>
        <position position="127"/>
    </location>
    <ligand>
        <name>4-amino-2-methyl-5-(diphosphooxymethyl)pyrimidine</name>
        <dbReference type="ChEBI" id="CHEBI:57841"/>
    </ligand>
</feature>
<evidence type="ECO:0000259" key="12">
    <source>
        <dbReference type="Pfam" id="PF02581"/>
    </source>
</evidence>